<dbReference type="GO" id="GO:0008310">
    <property type="term" value="F:single-stranded DNA 3'-5' DNA exonuclease activity"/>
    <property type="evidence" value="ECO:0007669"/>
    <property type="project" value="TreeGrafter"/>
</dbReference>
<dbReference type="EMBL" id="CAQQ02176715">
    <property type="status" value="NOT_ANNOTATED_CDS"/>
    <property type="molecule type" value="Genomic_DNA"/>
</dbReference>
<comment type="similarity">
    <text evidence="1">Belongs to the metallo-dependent hydrolases superfamily. TatD-type hydrolase family.</text>
</comment>
<dbReference type="AlphaFoldDB" id="T1H405"/>
<reference evidence="9" key="1">
    <citation type="submission" date="2013-02" db="EMBL/GenBank/DDBJ databases">
        <authorList>
            <person name="Hughes D."/>
        </authorList>
    </citation>
    <scope>NUCLEOTIDE SEQUENCE</scope>
    <source>
        <strain>Durham</strain>
        <strain evidence="9">NC isolate 2 -- Noor lab</strain>
    </source>
</reference>
<dbReference type="InterPro" id="IPR001130">
    <property type="entry name" value="TatD-like"/>
</dbReference>
<dbReference type="HOGENOM" id="CLU_031506_1_2_1"/>
<dbReference type="PANTHER" id="PTHR10060">
    <property type="entry name" value="TATD FAMILY DEOXYRIBONUCLEASE"/>
    <property type="match status" value="1"/>
</dbReference>
<dbReference type="InterPro" id="IPR050891">
    <property type="entry name" value="TatD-type_Hydrolase"/>
</dbReference>
<keyword evidence="4" id="KW-0378">Hydrolase</keyword>
<evidence type="ECO:0000313" key="8">
    <source>
        <dbReference type="EnsemblMetazoa" id="MESCA011002-PA"/>
    </source>
</evidence>
<evidence type="ECO:0000313" key="9">
    <source>
        <dbReference type="Proteomes" id="UP000015102"/>
    </source>
</evidence>
<name>T1H405_MEGSC</name>
<evidence type="ECO:0000256" key="6">
    <source>
        <dbReference type="ARBA" id="ARBA00045223"/>
    </source>
</evidence>
<dbReference type="PIRSF" id="PIRSF005902">
    <property type="entry name" value="DNase_TatD"/>
    <property type="match status" value="1"/>
</dbReference>
<feature type="binding site" evidence="7">
    <location>
        <position position="250"/>
    </location>
    <ligand>
        <name>a divalent metal cation</name>
        <dbReference type="ChEBI" id="CHEBI:60240"/>
        <label>1</label>
    </ligand>
</feature>
<dbReference type="Gene3D" id="3.20.20.140">
    <property type="entry name" value="Metal-dependent hydrolases"/>
    <property type="match status" value="1"/>
</dbReference>
<evidence type="ECO:0000256" key="7">
    <source>
        <dbReference type="PIRSR" id="PIRSR005902-1"/>
    </source>
</evidence>
<dbReference type="EMBL" id="CAQQ02176716">
    <property type="status" value="NOT_ANNOTATED_CDS"/>
    <property type="molecule type" value="Genomic_DNA"/>
</dbReference>
<dbReference type="PANTHER" id="PTHR10060:SF15">
    <property type="entry name" value="DEOXYRIBONUCLEASE TATDN1"/>
    <property type="match status" value="1"/>
</dbReference>
<keyword evidence="9" id="KW-1185">Reference proteome</keyword>
<protein>
    <recommendedName>
        <fullName evidence="5">Deoxyribonuclease TATDN1</fullName>
    </recommendedName>
</protein>
<dbReference type="Pfam" id="PF01026">
    <property type="entry name" value="TatD_DNase"/>
    <property type="match status" value="1"/>
</dbReference>
<dbReference type="CDD" id="cd01310">
    <property type="entry name" value="TatD_DNAse"/>
    <property type="match status" value="1"/>
</dbReference>
<sequence>MAICFDFMRIVSGILPAYNWYTIVMTSINSLKEGSAIEIENLIVIDAGANLTNRKYARDLELVIKRATESGVRKIMVPGNSVRSSKEALRLSRIYPDIIYSTAGIHPHDSKSVIDVTDSWNEFEEIARSPECVAIGPCGLDVRTEITNYDIQKQVFEKQILLACSIKKPIFIQERSAQSDILEILGKYSNLPSVIIRGFSGTSEEAIKYINNNCFISLNGFLCKDKSDIGIRKLLEDCTIPLQKLIVESDAPFMFPNTRASKLPQYVKSALSERSLIYLNRYCTFQRNEPCCLPSIVK</sequence>
<proteinExistence type="inferred from homology"/>
<keyword evidence="3 7" id="KW-0479">Metal-binding</keyword>
<dbReference type="Proteomes" id="UP000015102">
    <property type="component" value="Unassembled WGS sequence"/>
</dbReference>
<organism evidence="8 9">
    <name type="scientific">Megaselia scalaris</name>
    <name type="common">Humpbacked fly</name>
    <name type="synonym">Phora scalaris</name>
    <dbReference type="NCBI Taxonomy" id="36166"/>
    <lineage>
        <taxon>Eukaryota</taxon>
        <taxon>Metazoa</taxon>
        <taxon>Ecdysozoa</taxon>
        <taxon>Arthropoda</taxon>
        <taxon>Hexapoda</taxon>
        <taxon>Insecta</taxon>
        <taxon>Pterygota</taxon>
        <taxon>Neoptera</taxon>
        <taxon>Endopterygota</taxon>
        <taxon>Diptera</taxon>
        <taxon>Brachycera</taxon>
        <taxon>Muscomorpha</taxon>
        <taxon>Platypezoidea</taxon>
        <taxon>Phoridae</taxon>
        <taxon>Megaseliini</taxon>
        <taxon>Megaselia</taxon>
    </lineage>
</organism>
<dbReference type="GO" id="GO:0005829">
    <property type="term" value="C:cytosol"/>
    <property type="evidence" value="ECO:0007669"/>
    <property type="project" value="TreeGrafter"/>
</dbReference>
<evidence type="ECO:0000256" key="5">
    <source>
        <dbReference type="ARBA" id="ARBA00039767"/>
    </source>
</evidence>
<keyword evidence="2" id="KW-0540">Nuclease</keyword>
<evidence type="ECO:0000256" key="1">
    <source>
        <dbReference type="ARBA" id="ARBA00009275"/>
    </source>
</evidence>
<evidence type="ECO:0000256" key="3">
    <source>
        <dbReference type="ARBA" id="ARBA00022723"/>
    </source>
</evidence>
<evidence type="ECO:0000256" key="4">
    <source>
        <dbReference type="ARBA" id="ARBA00022801"/>
    </source>
</evidence>
<dbReference type="OMA" id="HDAKSWE"/>
<comment type="function">
    <text evidence="6">Deoxyribonuclease which catalyzes (in vitro) the decatenation of kinetoplast DNA, which are circular DNA catenated to each other, producing linear DNA molecules. Plays an important role in chromosomal segregation and cell cycle progression during eye development probably via its DNA decatenation activity.</text>
</comment>
<dbReference type="InterPro" id="IPR032466">
    <property type="entry name" value="Metal_Hydrolase"/>
</dbReference>
<dbReference type="SUPFAM" id="SSF51556">
    <property type="entry name" value="Metallo-dependent hydrolases"/>
    <property type="match status" value="1"/>
</dbReference>
<dbReference type="EnsemblMetazoa" id="MESCA011002-RA">
    <property type="protein sequence ID" value="MESCA011002-PA"/>
    <property type="gene ID" value="MESCA011002"/>
</dbReference>
<reference evidence="8" key="2">
    <citation type="submission" date="2015-06" db="UniProtKB">
        <authorList>
            <consortium name="EnsemblMetazoa"/>
        </authorList>
    </citation>
    <scope>IDENTIFICATION</scope>
</reference>
<accession>T1H405</accession>
<evidence type="ECO:0000256" key="2">
    <source>
        <dbReference type="ARBA" id="ARBA00022722"/>
    </source>
</evidence>
<dbReference type="GO" id="GO:0046872">
    <property type="term" value="F:metal ion binding"/>
    <property type="evidence" value="ECO:0007669"/>
    <property type="project" value="UniProtKB-KW"/>
</dbReference>
<dbReference type="STRING" id="36166.T1H405"/>